<sequence length="67" mass="7043">MTADAGEQFAAQGFTAQGTVGVESLNWVIVKRKPKEMWRQCGVPALGQIGWAAGSEIPGRVGGQANK</sequence>
<proteinExistence type="predicted"/>
<gene>
    <name evidence="1" type="ORF">Xmlh_05835</name>
</gene>
<organism evidence="1 2">
    <name type="scientific">Xanthomonas axonopodis pv. melhusii</name>
    <dbReference type="NCBI Taxonomy" id="487834"/>
    <lineage>
        <taxon>Bacteria</taxon>
        <taxon>Pseudomonadati</taxon>
        <taxon>Pseudomonadota</taxon>
        <taxon>Gammaproteobacteria</taxon>
        <taxon>Lysobacterales</taxon>
        <taxon>Lysobacteraceae</taxon>
        <taxon>Xanthomonas</taxon>
    </lineage>
</organism>
<dbReference type="RefSeq" id="WP_078562929.1">
    <property type="nucleotide sequence ID" value="NZ_LOJW01000002.1"/>
</dbReference>
<reference evidence="1 2" key="1">
    <citation type="submission" date="2015-12" db="EMBL/GenBank/DDBJ databases">
        <authorList>
            <person name="Shamseldin A."/>
            <person name="Moawad H."/>
            <person name="Abd El-Rahim W.M."/>
            <person name="Sadowsky M.J."/>
        </authorList>
    </citation>
    <scope>NUCLEOTIDE SEQUENCE [LARGE SCALE GENOMIC DNA]</scope>
    <source>
        <strain evidence="1 2">LMG9050</strain>
    </source>
</reference>
<accession>A0A1T1PAX6</accession>
<dbReference type="EMBL" id="LOJW01000002">
    <property type="protein sequence ID" value="OOW72770.1"/>
    <property type="molecule type" value="Genomic_DNA"/>
</dbReference>
<protein>
    <submittedName>
        <fullName evidence="1">Uncharacterized protein</fullName>
    </submittedName>
</protein>
<evidence type="ECO:0000313" key="1">
    <source>
        <dbReference type="EMBL" id="OOW72770.1"/>
    </source>
</evidence>
<evidence type="ECO:0000313" key="2">
    <source>
        <dbReference type="Proteomes" id="UP000190559"/>
    </source>
</evidence>
<dbReference type="AlphaFoldDB" id="A0A1T1PAX6"/>
<name>A0A1T1PAX6_9XANT</name>
<dbReference type="Proteomes" id="UP000190559">
    <property type="component" value="Unassembled WGS sequence"/>
</dbReference>
<comment type="caution">
    <text evidence="1">The sequence shown here is derived from an EMBL/GenBank/DDBJ whole genome shotgun (WGS) entry which is preliminary data.</text>
</comment>